<organism evidence="1 2">
    <name type="scientific">Thiothrix nivea (strain ATCC 35100 / DSM 5205 / JP2)</name>
    <dbReference type="NCBI Taxonomy" id="870187"/>
    <lineage>
        <taxon>Bacteria</taxon>
        <taxon>Pseudomonadati</taxon>
        <taxon>Pseudomonadota</taxon>
        <taxon>Gammaproteobacteria</taxon>
        <taxon>Thiotrichales</taxon>
        <taxon>Thiotrichaceae</taxon>
        <taxon>Thiothrix</taxon>
    </lineage>
</organism>
<proteinExistence type="predicted"/>
<dbReference type="OrthoDB" id="8810476at2"/>
<evidence type="ECO:0008006" key="3">
    <source>
        <dbReference type="Google" id="ProtNLM"/>
    </source>
</evidence>
<accession>A0A656HG89</accession>
<evidence type="ECO:0000313" key="1">
    <source>
        <dbReference type="EMBL" id="EIJ35457.1"/>
    </source>
</evidence>
<sequence length="148" mass="16605">MINKIALRETMLSLELDKLHTVEANYQEFLQQARVDNTDGYDDDELSHALESSDMAALLDQSIHEYQEKIDRLKAIDFSPRTQVEPGAVVKFKNRHFVISVATNQFECTGESYMGISADAPVYAALQGLEAGDTFDLNGKEVKIQAVY</sequence>
<gene>
    <name evidence="1" type="ORF">Thini_2931</name>
</gene>
<protein>
    <recommendedName>
        <fullName evidence="3">Transcription elongation factor</fullName>
    </recommendedName>
</protein>
<dbReference type="EMBL" id="JH651384">
    <property type="protein sequence ID" value="EIJ35457.1"/>
    <property type="molecule type" value="Genomic_DNA"/>
</dbReference>
<dbReference type="RefSeq" id="WP_002709357.1">
    <property type="nucleotide sequence ID" value="NZ_JH651384.1"/>
</dbReference>
<dbReference type="AlphaFoldDB" id="A0A656HG89"/>
<evidence type="ECO:0000313" key="2">
    <source>
        <dbReference type="Proteomes" id="UP000005317"/>
    </source>
</evidence>
<dbReference type="Proteomes" id="UP000005317">
    <property type="component" value="Unassembled WGS sequence"/>
</dbReference>
<name>A0A656HG89_THINJ</name>
<reference evidence="2" key="1">
    <citation type="journal article" date="2011" name="Stand. Genomic Sci.">
        <title>Genome sequence of the filamentous, gliding Thiothrix nivea neotype strain (JP2(T)).</title>
        <authorList>
            <person name="Lapidus A."/>
            <person name="Nolan M."/>
            <person name="Lucas S."/>
            <person name="Glavina Del Rio T."/>
            <person name="Tice H."/>
            <person name="Cheng J.F."/>
            <person name="Tapia R."/>
            <person name="Han C."/>
            <person name="Goodwin L."/>
            <person name="Pitluck S."/>
            <person name="Liolios K."/>
            <person name="Pagani I."/>
            <person name="Ivanova N."/>
            <person name="Huntemann M."/>
            <person name="Mavromatis K."/>
            <person name="Mikhailova N."/>
            <person name="Pati A."/>
            <person name="Chen A."/>
            <person name="Palaniappan K."/>
            <person name="Land M."/>
            <person name="Brambilla E.M."/>
            <person name="Rohde M."/>
            <person name="Abt B."/>
            <person name="Verbarg S."/>
            <person name="Goker M."/>
            <person name="Bristow J."/>
            <person name="Eisen J.A."/>
            <person name="Markowitz V."/>
            <person name="Hugenholtz P."/>
            <person name="Kyrpides N.C."/>
            <person name="Klenk H.P."/>
            <person name="Woyke T."/>
        </authorList>
    </citation>
    <scope>NUCLEOTIDE SEQUENCE [LARGE SCALE GENOMIC DNA]</scope>
    <source>
        <strain evidence="2">ATCC 35100 / DSM 5205 / JP2</strain>
    </source>
</reference>
<keyword evidence="2" id="KW-1185">Reference proteome</keyword>